<reference evidence="1 2" key="1">
    <citation type="submission" date="2021-09" db="EMBL/GenBank/DDBJ databases">
        <title>Genomic insights and catalytic innovation underlie evolution of tropane alkaloids biosynthesis.</title>
        <authorList>
            <person name="Wang Y.-J."/>
            <person name="Tian T."/>
            <person name="Huang J.-P."/>
            <person name="Huang S.-X."/>
        </authorList>
    </citation>
    <scope>NUCLEOTIDE SEQUENCE [LARGE SCALE GENOMIC DNA]</scope>
    <source>
        <strain evidence="1">KIB-2018</strain>
        <tissue evidence="1">Leaf</tissue>
    </source>
</reference>
<organism evidence="1 2">
    <name type="scientific">Erythroxylum novogranatense</name>
    <dbReference type="NCBI Taxonomy" id="1862640"/>
    <lineage>
        <taxon>Eukaryota</taxon>
        <taxon>Viridiplantae</taxon>
        <taxon>Streptophyta</taxon>
        <taxon>Embryophyta</taxon>
        <taxon>Tracheophyta</taxon>
        <taxon>Spermatophyta</taxon>
        <taxon>Magnoliopsida</taxon>
        <taxon>eudicotyledons</taxon>
        <taxon>Gunneridae</taxon>
        <taxon>Pentapetalae</taxon>
        <taxon>rosids</taxon>
        <taxon>fabids</taxon>
        <taxon>Malpighiales</taxon>
        <taxon>Erythroxylaceae</taxon>
        <taxon>Erythroxylum</taxon>
    </lineage>
</organism>
<dbReference type="Proteomes" id="UP001159364">
    <property type="component" value="Linkage Group LG09"/>
</dbReference>
<evidence type="ECO:0000313" key="2">
    <source>
        <dbReference type="Proteomes" id="UP001159364"/>
    </source>
</evidence>
<name>A0AAV8SQK0_9ROSI</name>
<protein>
    <submittedName>
        <fullName evidence="1">Uncharacterized protein</fullName>
    </submittedName>
</protein>
<proteinExistence type="predicted"/>
<comment type="caution">
    <text evidence="1">The sequence shown here is derived from an EMBL/GenBank/DDBJ whole genome shotgun (WGS) entry which is preliminary data.</text>
</comment>
<dbReference type="EMBL" id="JAIWQS010000009">
    <property type="protein sequence ID" value="KAJ8754547.1"/>
    <property type="molecule type" value="Genomic_DNA"/>
</dbReference>
<gene>
    <name evidence="1" type="ORF">K2173_005708</name>
</gene>
<dbReference type="AlphaFoldDB" id="A0AAV8SQK0"/>
<accession>A0AAV8SQK0</accession>
<sequence length="80" mass="9556">MTVIYYIVMSNEKGYRELVKNVKEKEKAKSIILKASKNLEDFHKEKDIVQTYLFKYLDKLKKENLWLKDEIVVGDETREG</sequence>
<evidence type="ECO:0000313" key="1">
    <source>
        <dbReference type="EMBL" id="KAJ8754547.1"/>
    </source>
</evidence>
<keyword evidence="2" id="KW-1185">Reference proteome</keyword>